<name>A0A915HSU2_ROMCU</name>
<sequence length="98" mass="11041">MYRRSRSSNCSDVAAVVLSTFSRGPKLNKMGGLCTTGRDECCITKEHFKANYWWCEVRGKRGLPVLRSKTSLAGRGMNGSTHVMETVCGWPMHQVNQW</sequence>
<evidence type="ECO:0000313" key="2">
    <source>
        <dbReference type="WBParaSite" id="nRc.2.0.1.t04829-RA"/>
    </source>
</evidence>
<organism evidence="1 2">
    <name type="scientific">Romanomermis culicivorax</name>
    <name type="common">Nematode worm</name>
    <dbReference type="NCBI Taxonomy" id="13658"/>
    <lineage>
        <taxon>Eukaryota</taxon>
        <taxon>Metazoa</taxon>
        <taxon>Ecdysozoa</taxon>
        <taxon>Nematoda</taxon>
        <taxon>Enoplea</taxon>
        <taxon>Dorylaimia</taxon>
        <taxon>Mermithida</taxon>
        <taxon>Mermithoidea</taxon>
        <taxon>Mermithidae</taxon>
        <taxon>Romanomermis</taxon>
    </lineage>
</organism>
<reference evidence="2" key="1">
    <citation type="submission" date="2022-11" db="UniProtKB">
        <authorList>
            <consortium name="WormBaseParasite"/>
        </authorList>
    </citation>
    <scope>IDENTIFICATION</scope>
</reference>
<keyword evidence="1" id="KW-1185">Reference proteome</keyword>
<dbReference type="WBParaSite" id="nRc.2.0.1.t04829-RA">
    <property type="protein sequence ID" value="nRc.2.0.1.t04829-RA"/>
    <property type="gene ID" value="nRc.2.0.1.g04829"/>
</dbReference>
<dbReference type="AlphaFoldDB" id="A0A915HSU2"/>
<proteinExistence type="predicted"/>
<dbReference type="Proteomes" id="UP000887565">
    <property type="component" value="Unplaced"/>
</dbReference>
<protein>
    <submittedName>
        <fullName evidence="2">Uncharacterized protein</fullName>
    </submittedName>
</protein>
<accession>A0A915HSU2</accession>
<evidence type="ECO:0000313" key="1">
    <source>
        <dbReference type="Proteomes" id="UP000887565"/>
    </source>
</evidence>